<sequence>MQESSVRSSPLYRLDAKHAKLSISDRIVALAIKVFNPLAKRLEQMMPTIGEDILKSNLLIAPDAFLSLLLFITFASIGVSVVAAYLMLSMNLLLLAVAIPMPAYVFGIGIAIPKISQSSRASALDSEIVFVIGYLSVLMGGGVSPIRLFRRLSESKLYPASAREARRILTLVDVFGMNPITAIERVARYCPNKIFSDFLAGYISVLRIGGDVNSYMEMKQKEMMNYRTFKLKSTTELVGTFAEAYLAATVVLGISLFVLQAVQAMTSQSALNLDMIMLYTSIFIPAISGAFIYIIHSAQTKEPISYMLPHYVFGASAIAIPVLYFMPLDIPVYIRLAIGLAISTSAAAVINIIESRKKQAMENVLPSFISDLAEIRKTGLSPEKGIQILSNRNYGILSRSIKRMANQLSWGVPLSKVMQDFGKDVNSWFVRSVGFIMLEVVETGGGTTMLFNNLAEFAQKSKELERERRSMFRPYIFLPYFGAILTIVSTVVIINMITGQISSLTEQTNTNITLFTTNTTAVREIMLTATIFQAWTMGLVAGKMGEWSLAAGYKHATILALAGIITIYMVETLANITGFMR</sequence>
<evidence type="ECO:0000256" key="6">
    <source>
        <dbReference type="SAM" id="Phobius"/>
    </source>
</evidence>
<keyword evidence="3 6" id="KW-0812">Transmembrane</keyword>
<feature type="transmembrane region" description="Helical" evidence="6">
    <location>
        <begin position="64"/>
        <end position="86"/>
    </location>
</feature>
<evidence type="ECO:0000256" key="4">
    <source>
        <dbReference type="ARBA" id="ARBA00022989"/>
    </source>
</evidence>
<name>A0A2K5AS85_9ARCH</name>
<keyword evidence="2" id="KW-1003">Cell membrane</keyword>
<gene>
    <name evidence="8" type="ORF">NCAV_1337</name>
</gene>
<reference evidence="9" key="1">
    <citation type="submission" date="2018-01" db="EMBL/GenBank/DDBJ databases">
        <authorList>
            <person name="Kerou L M."/>
        </authorList>
    </citation>
    <scope>NUCLEOTIDE SEQUENCE [LARGE SCALE GENOMIC DNA]</scope>
    <source>
        <strain evidence="9">SCU2</strain>
    </source>
</reference>
<comment type="subcellular location">
    <subcellularLocation>
        <location evidence="1">Cell membrane</location>
        <topology evidence="1">Multi-pass membrane protein</topology>
    </subcellularLocation>
</comment>
<evidence type="ECO:0000313" key="9">
    <source>
        <dbReference type="Proteomes" id="UP000236248"/>
    </source>
</evidence>
<dbReference type="InterPro" id="IPR056569">
    <property type="entry name" value="ArlJ-like"/>
</dbReference>
<feature type="transmembrane region" description="Helical" evidence="6">
    <location>
        <begin position="128"/>
        <end position="148"/>
    </location>
</feature>
<feature type="transmembrane region" description="Helical" evidence="6">
    <location>
        <begin position="556"/>
        <end position="576"/>
    </location>
</feature>
<dbReference type="RefSeq" id="WP_158648679.1">
    <property type="nucleotide sequence ID" value="NZ_LT981265.1"/>
</dbReference>
<keyword evidence="4 6" id="KW-1133">Transmembrane helix</keyword>
<organism evidence="8 9">
    <name type="scientific">Candidatus Nitrosocaldus cavascurensis</name>
    <dbReference type="NCBI Taxonomy" id="2058097"/>
    <lineage>
        <taxon>Archaea</taxon>
        <taxon>Nitrososphaerota</taxon>
        <taxon>Nitrososphaeria</taxon>
        <taxon>Candidatus Nitrosocaldales</taxon>
        <taxon>Candidatus Nitrosocaldaceae</taxon>
        <taxon>Candidatus Nitrosocaldus</taxon>
    </lineage>
</organism>
<dbReference type="AlphaFoldDB" id="A0A2K5AS85"/>
<keyword evidence="5 6" id="KW-0472">Membrane</keyword>
<dbReference type="PANTHER" id="PTHR35402">
    <property type="entry name" value="INTEGRAL MEMBRANE PROTEIN-RELATED"/>
    <property type="match status" value="1"/>
</dbReference>
<feature type="transmembrane region" description="Helical" evidence="6">
    <location>
        <begin position="308"/>
        <end position="326"/>
    </location>
</feature>
<dbReference type="Gene3D" id="1.20.81.30">
    <property type="entry name" value="Type II secretion system (T2SS), domain F"/>
    <property type="match status" value="1"/>
</dbReference>
<evidence type="ECO:0000256" key="2">
    <source>
        <dbReference type="ARBA" id="ARBA00022475"/>
    </source>
</evidence>
<feature type="transmembrane region" description="Helical" evidence="6">
    <location>
        <begin position="237"/>
        <end position="264"/>
    </location>
</feature>
<protein>
    <submittedName>
        <fullName evidence="8">Membrane platform protein</fullName>
    </submittedName>
</protein>
<feature type="transmembrane region" description="Helical" evidence="6">
    <location>
        <begin position="93"/>
        <end position="116"/>
    </location>
</feature>
<feature type="transmembrane region" description="Helical" evidence="6">
    <location>
        <begin position="276"/>
        <end position="296"/>
    </location>
</feature>
<accession>A0A2K5AS85</accession>
<proteinExistence type="predicted"/>
<dbReference type="InterPro" id="IPR042094">
    <property type="entry name" value="T2SS_GspF_sf"/>
</dbReference>
<dbReference type="Proteomes" id="UP000236248">
    <property type="component" value="Chromosome NCAV"/>
</dbReference>
<evidence type="ECO:0000256" key="3">
    <source>
        <dbReference type="ARBA" id="ARBA00022692"/>
    </source>
</evidence>
<feature type="domain" description="Type II secretion system protein GspF" evidence="7">
    <location>
        <begin position="368"/>
        <end position="493"/>
    </location>
</feature>
<dbReference type="EMBL" id="LT981265">
    <property type="protein sequence ID" value="SPC34503.1"/>
    <property type="molecule type" value="Genomic_DNA"/>
</dbReference>
<evidence type="ECO:0000259" key="7">
    <source>
        <dbReference type="Pfam" id="PF00482"/>
    </source>
</evidence>
<dbReference type="KEGG" id="ncv:NCAV_1337"/>
<dbReference type="GeneID" id="41595336"/>
<dbReference type="PANTHER" id="PTHR35402:SF2">
    <property type="entry name" value="FLAGELLA ACCESSORY PROTEIN J"/>
    <property type="match status" value="1"/>
</dbReference>
<dbReference type="InterPro" id="IPR018076">
    <property type="entry name" value="T2SS_GspF_dom"/>
</dbReference>
<evidence type="ECO:0000313" key="8">
    <source>
        <dbReference type="EMBL" id="SPC34503.1"/>
    </source>
</evidence>
<evidence type="ECO:0000256" key="5">
    <source>
        <dbReference type="ARBA" id="ARBA00023136"/>
    </source>
</evidence>
<keyword evidence="9" id="KW-1185">Reference proteome</keyword>
<dbReference type="GO" id="GO:0005886">
    <property type="term" value="C:plasma membrane"/>
    <property type="evidence" value="ECO:0007669"/>
    <property type="project" value="UniProtKB-SubCell"/>
</dbReference>
<evidence type="ECO:0000256" key="1">
    <source>
        <dbReference type="ARBA" id="ARBA00004651"/>
    </source>
</evidence>
<feature type="domain" description="Type II secretion system protein GspF" evidence="7">
    <location>
        <begin position="134"/>
        <end position="259"/>
    </location>
</feature>
<feature type="transmembrane region" description="Helical" evidence="6">
    <location>
        <begin position="332"/>
        <end position="353"/>
    </location>
</feature>
<feature type="transmembrane region" description="Helical" evidence="6">
    <location>
        <begin position="475"/>
        <end position="497"/>
    </location>
</feature>
<dbReference type="Pfam" id="PF00482">
    <property type="entry name" value="T2SSF"/>
    <property type="match status" value="2"/>
</dbReference>